<dbReference type="AlphaFoldDB" id="A0A2B8BNX1"/>
<gene>
    <name evidence="1" type="ORF">CRT60_00260</name>
</gene>
<protein>
    <submittedName>
        <fullName evidence="1">Uncharacterized protein</fullName>
    </submittedName>
</protein>
<evidence type="ECO:0000313" key="1">
    <source>
        <dbReference type="EMBL" id="PGH59450.1"/>
    </source>
</evidence>
<keyword evidence="2" id="KW-1185">Reference proteome</keyword>
<sequence>MSSPSLRAVLAFTADNLRCALQNAPASTVCLTADDLASISHGKAVSLSIPDPLHLGCSIRLCLVPPAAPSLPPSVPYMFGPDAARAMGGE</sequence>
<comment type="caution">
    <text evidence="1">The sequence shown here is derived from an EMBL/GenBank/DDBJ whole genome shotgun (WGS) entry which is preliminary data.</text>
</comment>
<accession>A0A2B8BNX1</accession>
<name>A0A2B8BNX1_9PROT</name>
<organism evidence="1 2">
    <name type="scientific">Azospirillum palustre</name>
    <dbReference type="NCBI Taxonomy" id="2044885"/>
    <lineage>
        <taxon>Bacteria</taxon>
        <taxon>Pseudomonadati</taxon>
        <taxon>Pseudomonadota</taxon>
        <taxon>Alphaproteobacteria</taxon>
        <taxon>Rhodospirillales</taxon>
        <taxon>Azospirillaceae</taxon>
        <taxon>Azospirillum</taxon>
    </lineage>
</organism>
<dbReference type="Proteomes" id="UP000225379">
    <property type="component" value="Unassembled WGS sequence"/>
</dbReference>
<reference evidence="2" key="1">
    <citation type="submission" date="2017-10" db="EMBL/GenBank/DDBJ databases">
        <authorList>
            <person name="Kravchenko I.K."/>
            <person name="Grouzdev D.S."/>
        </authorList>
    </citation>
    <scope>NUCLEOTIDE SEQUENCE [LARGE SCALE GENOMIC DNA]</scope>
    <source>
        <strain evidence="2">B2</strain>
    </source>
</reference>
<proteinExistence type="predicted"/>
<evidence type="ECO:0000313" key="2">
    <source>
        <dbReference type="Proteomes" id="UP000225379"/>
    </source>
</evidence>
<dbReference type="EMBL" id="PDKW01000033">
    <property type="protein sequence ID" value="PGH59450.1"/>
    <property type="molecule type" value="Genomic_DNA"/>
</dbReference>